<organism evidence="2 3">
    <name type="scientific">Steinernema glaseri</name>
    <dbReference type="NCBI Taxonomy" id="37863"/>
    <lineage>
        <taxon>Eukaryota</taxon>
        <taxon>Metazoa</taxon>
        <taxon>Ecdysozoa</taxon>
        <taxon>Nematoda</taxon>
        <taxon>Chromadorea</taxon>
        <taxon>Rhabditida</taxon>
        <taxon>Tylenchina</taxon>
        <taxon>Panagrolaimomorpha</taxon>
        <taxon>Strongyloidoidea</taxon>
        <taxon>Steinernematidae</taxon>
        <taxon>Steinernema</taxon>
    </lineage>
</organism>
<evidence type="ECO:0000256" key="1">
    <source>
        <dbReference type="SAM" id="MobiDB-lite"/>
    </source>
</evidence>
<reference evidence="3" key="1">
    <citation type="submission" date="2016-11" db="UniProtKB">
        <authorList>
            <consortium name="WormBaseParasite"/>
        </authorList>
    </citation>
    <scope>IDENTIFICATION</scope>
</reference>
<accession>A0A1I7Y780</accession>
<dbReference type="WBParaSite" id="L893_g13325.t1">
    <property type="protein sequence ID" value="L893_g13325.t1"/>
    <property type="gene ID" value="L893_g13325"/>
</dbReference>
<dbReference type="AlphaFoldDB" id="A0A1I7Y780"/>
<name>A0A1I7Y780_9BILA</name>
<proteinExistence type="predicted"/>
<dbReference type="Proteomes" id="UP000095287">
    <property type="component" value="Unplaced"/>
</dbReference>
<evidence type="ECO:0000313" key="2">
    <source>
        <dbReference type="Proteomes" id="UP000095287"/>
    </source>
</evidence>
<sequence length="74" mass="8241">MEEMTQKSVDKCKSLGDCVQERATELLTAEEIPRLISDERRLQDLEDTSPPFREASASPLSAIIGRTRNGSVHP</sequence>
<protein>
    <submittedName>
        <fullName evidence="3">Uncharacterized protein</fullName>
    </submittedName>
</protein>
<evidence type="ECO:0000313" key="3">
    <source>
        <dbReference type="WBParaSite" id="L893_g13325.t1"/>
    </source>
</evidence>
<keyword evidence="2" id="KW-1185">Reference proteome</keyword>
<feature type="region of interest" description="Disordered" evidence="1">
    <location>
        <begin position="45"/>
        <end position="74"/>
    </location>
</feature>